<dbReference type="EMBL" id="BPLR01016811">
    <property type="protein sequence ID" value="GIY86527.1"/>
    <property type="molecule type" value="Genomic_DNA"/>
</dbReference>
<evidence type="ECO:0000313" key="1">
    <source>
        <dbReference type="EMBL" id="GIY86527.1"/>
    </source>
</evidence>
<sequence>MDCEEYFAKLKKLSVIRDTMFKALKNDIPTFDLPQHLQDIIQRRSTFTEHEICKYILEAEEKILSTHQMVDNSVKINFDYNILDLPKDSNEYENGWLSSYIHIKPTYFS</sequence>
<gene>
    <name evidence="1" type="ORF">CEXT_657781</name>
</gene>
<proteinExistence type="predicted"/>
<accession>A0AAV4WUG9</accession>
<organism evidence="1 2">
    <name type="scientific">Caerostris extrusa</name>
    <name type="common">Bark spider</name>
    <name type="synonym">Caerostris bankana</name>
    <dbReference type="NCBI Taxonomy" id="172846"/>
    <lineage>
        <taxon>Eukaryota</taxon>
        <taxon>Metazoa</taxon>
        <taxon>Ecdysozoa</taxon>
        <taxon>Arthropoda</taxon>
        <taxon>Chelicerata</taxon>
        <taxon>Arachnida</taxon>
        <taxon>Araneae</taxon>
        <taxon>Araneomorphae</taxon>
        <taxon>Entelegynae</taxon>
        <taxon>Araneoidea</taxon>
        <taxon>Araneidae</taxon>
        <taxon>Caerostris</taxon>
    </lineage>
</organism>
<comment type="caution">
    <text evidence="1">The sequence shown here is derived from an EMBL/GenBank/DDBJ whole genome shotgun (WGS) entry which is preliminary data.</text>
</comment>
<dbReference type="Proteomes" id="UP001054945">
    <property type="component" value="Unassembled WGS sequence"/>
</dbReference>
<dbReference type="AlphaFoldDB" id="A0AAV4WUG9"/>
<protein>
    <submittedName>
        <fullName evidence="1">Uncharacterized protein</fullName>
    </submittedName>
</protein>
<keyword evidence="2" id="KW-1185">Reference proteome</keyword>
<evidence type="ECO:0000313" key="2">
    <source>
        <dbReference type="Proteomes" id="UP001054945"/>
    </source>
</evidence>
<reference evidence="1 2" key="1">
    <citation type="submission" date="2021-06" db="EMBL/GenBank/DDBJ databases">
        <title>Caerostris extrusa draft genome.</title>
        <authorList>
            <person name="Kono N."/>
            <person name="Arakawa K."/>
        </authorList>
    </citation>
    <scope>NUCLEOTIDE SEQUENCE [LARGE SCALE GENOMIC DNA]</scope>
</reference>
<name>A0AAV4WUG9_CAEEX</name>